<feature type="signal peptide" evidence="8">
    <location>
        <begin position="1"/>
        <end position="27"/>
    </location>
</feature>
<feature type="transmembrane region" description="Helical" evidence="7">
    <location>
        <begin position="515"/>
        <end position="532"/>
    </location>
</feature>
<dbReference type="PANTHER" id="PTHR32234">
    <property type="entry name" value="THIOL:DISULFIDE INTERCHANGE PROTEIN DSBD"/>
    <property type="match status" value="1"/>
</dbReference>
<feature type="transmembrane region" description="Helical" evidence="7">
    <location>
        <begin position="473"/>
        <end position="494"/>
    </location>
</feature>
<name>A0A975ISQ9_9CAUL</name>
<evidence type="ECO:0000256" key="5">
    <source>
        <dbReference type="ARBA" id="ARBA00022989"/>
    </source>
</evidence>
<evidence type="ECO:0000256" key="8">
    <source>
        <dbReference type="SAM" id="SignalP"/>
    </source>
</evidence>
<feature type="transmembrane region" description="Helical" evidence="7">
    <location>
        <begin position="313"/>
        <end position="337"/>
    </location>
</feature>
<evidence type="ECO:0000313" key="10">
    <source>
        <dbReference type="EMBL" id="QUD85998.1"/>
    </source>
</evidence>
<dbReference type="SUPFAM" id="SSF52833">
    <property type="entry name" value="Thioredoxin-like"/>
    <property type="match status" value="1"/>
</dbReference>
<proteinExistence type="predicted"/>
<dbReference type="GO" id="GO:0015035">
    <property type="term" value="F:protein-disulfide reductase activity"/>
    <property type="evidence" value="ECO:0007669"/>
    <property type="project" value="TreeGrafter"/>
</dbReference>
<organism evidence="10 11">
    <name type="scientific">Phenylobacterium montanum</name>
    <dbReference type="NCBI Taxonomy" id="2823693"/>
    <lineage>
        <taxon>Bacteria</taxon>
        <taxon>Pseudomonadati</taxon>
        <taxon>Pseudomonadota</taxon>
        <taxon>Alphaproteobacteria</taxon>
        <taxon>Caulobacterales</taxon>
        <taxon>Caulobacteraceae</taxon>
        <taxon>Phenylobacterium</taxon>
    </lineage>
</organism>
<feature type="transmembrane region" description="Helical" evidence="7">
    <location>
        <begin position="398"/>
        <end position="419"/>
    </location>
</feature>
<evidence type="ECO:0000256" key="3">
    <source>
        <dbReference type="ARBA" id="ARBA00022692"/>
    </source>
</evidence>
<dbReference type="CDD" id="cd02953">
    <property type="entry name" value="DsbDgamma"/>
    <property type="match status" value="1"/>
</dbReference>
<evidence type="ECO:0000256" key="4">
    <source>
        <dbReference type="ARBA" id="ARBA00022748"/>
    </source>
</evidence>
<keyword evidence="5 7" id="KW-1133">Transmembrane helix</keyword>
<reference evidence="10" key="1">
    <citation type="submission" date="2021-04" db="EMBL/GenBank/DDBJ databases">
        <title>The complete genome sequence of Caulobacter sp. S6.</title>
        <authorList>
            <person name="Tang Y."/>
            <person name="Ouyang W."/>
            <person name="Liu Q."/>
            <person name="Huang B."/>
            <person name="Guo Z."/>
            <person name="Lei P."/>
        </authorList>
    </citation>
    <scope>NUCLEOTIDE SEQUENCE</scope>
    <source>
        <strain evidence="10">S6</strain>
    </source>
</reference>
<dbReference type="PANTHER" id="PTHR32234:SF3">
    <property type="entry name" value="SUPPRESSION OF COPPER SENSITIVITY PROTEIN"/>
    <property type="match status" value="1"/>
</dbReference>
<dbReference type="GO" id="GO:0045454">
    <property type="term" value="P:cell redox homeostasis"/>
    <property type="evidence" value="ECO:0007669"/>
    <property type="project" value="TreeGrafter"/>
</dbReference>
<feature type="transmembrane region" description="Helical" evidence="7">
    <location>
        <begin position="569"/>
        <end position="589"/>
    </location>
</feature>
<keyword evidence="2" id="KW-1003">Cell membrane</keyword>
<feature type="domain" description="Thioredoxin" evidence="9">
    <location>
        <begin position="584"/>
        <end position="726"/>
    </location>
</feature>
<dbReference type="PROSITE" id="PS51352">
    <property type="entry name" value="THIOREDOXIN_2"/>
    <property type="match status" value="1"/>
</dbReference>
<dbReference type="EMBL" id="CP073078">
    <property type="protein sequence ID" value="QUD85998.1"/>
    <property type="molecule type" value="Genomic_DNA"/>
</dbReference>
<keyword evidence="8" id="KW-0732">Signal</keyword>
<dbReference type="AlphaFoldDB" id="A0A975ISQ9"/>
<feature type="chain" id="PRO_5036755767" evidence="8">
    <location>
        <begin position="28"/>
        <end position="727"/>
    </location>
</feature>
<comment type="subcellular location">
    <subcellularLocation>
        <location evidence="1">Cell membrane</location>
        <topology evidence="1">Multi-pass membrane protein</topology>
    </subcellularLocation>
</comment>
<keyword evidence="6 7" id="KW-0472">Membrane</keyword>
<keyword evidence="3 7" id="KW-0812">Transmembrane</keyword>
<feature type="transmembrane region" description="Helical" evidence="7">
    <location>
        <begin position="431"/>
        <end position="453"/>
    </location>
</feature>
<dbReference type="GO" id="GO:0005886">
    <property type="term" value="C:plasma membrane"/>
    <property type="evidence" value="ECO:0007669"/>
    <property type="project" value="UniProtKB-SubCell"/>
</dbReference>
<accession>A0A975ISQ9</accession>
<dbReference type="Pfam" id="PF13899">
    <property type="entry name" value="Thioredoxin_7"/>
    <property type="match status" value="1"/>
</dbReference>
<dbReference type="Pfam" id="PF02683">
    <property type="entry name" value="DsbD_TM"/>
    <property type="match status" value="1"/>
</dbReference>
<keyword evidence="11" id="KW-1185">Reference proteome</keyword>
<evidence type="ECO:0000256" key="6">
    <source>
        <dbReference type="ARBA" id="ARBA00023136"/>
    </source>
</evidence>
<dbReference type="GO" id="GO:0017004">
    <property type="term" value="P:cytochrome complex assembly"/>
    <property type="evidence" value="ECO:0007669"/>
    <property type="project" value="UniProtKB-KW"/>
</dbReference>
<dbReference type="InterPro" id="IPR028250">
    <property type="entry name" value="DsbDN"/>
</dbReference>
<evidence type="ECO:0000256" key="2">
    <source>
        <dbReference type="ARBA" id="ARBA00022475"/>
    </source>
</evidence>
<dbReference type="InterPro" id="IPR013766">
    <property type="entry name" value="Thioredoxin_domain"/>
</dbReference>
<gene>
    <name evidence="10" type="ORF">KCG34_12860</name>
</gene>
<sequence>MSVRARSTIFGGFLAGLALFFAGQALADANPAAGGDGLAGRHVQAQLVADADGVRPGGQVHVALVQKIQSGWHTYWRNPGDSGQSTTIAWTLPAGWKTGDIVWPKPKQLRTGPLMDYGYEGEVILPQALTAPADAKPGQSVTLKAVAQYLVCKDVCVPEDANLTLTVPVVAADGGPDPAWGGRIATTLAKAPKPGALTAVMTTSPTAIKLSITGEAVKGGDFPNAYFYPYDPAAIDHPQPQVIDRGPEGLTLTLAPGSGFKSGPAPTHLQGVIDLGARAYEIDAKPGPAQPAAAGLGPPSASQTAGSGGVGQFGGALVFAFLGGLILNLMPCVFPVLSMKAVSLASHAHSAAQARGQGLAFLAGVVATFVGLAALLIAARAAGQAVGWGFQLQSPAVIAALCLVMLLVALNLAGLFEVGQSLQSAAGNAEAAGAGGLAGAFFTGVLAVAVAAPCTAPFMAPAIGFALTQAPPLALGVFLALGLGMAAPFTLIAFAPALLRLMPRPGAWMETFKKVMAFPMFATAAWLLWVFSQQVGPLSLGRLLGAAVLVAFAAWLYGRAQAARYEGRGGGLGFAAGLVLMVLAAVAAATPPFDSPANAATTQTTAAKGDGLASQPFSPDKLDALRADGHPVFVDFTAAWCVTCQVNDKLALSSKKVADAFAKDGVVFMKGDWTNRDPVIAKVLADHGRAGVPLYLVYPAKGGEPQVLPQILTEDLVLSAVDKAARS</sequence>
<dbReference type="Gene3D" id="3.40.30.10">
    <property type="entry name" value="Glutaredoxin"/>
    <property type="match status" value="1"/>
</dbReference>
<dbReference type="InterPro" id="IPR036249">
    <property type="entry name" value="Thioredoxin-like_sf"/>
</dbReference>
<dbReference type="Pfam" id="PF11412">
    <property type="entry name" value="DsbD_N"/>
    <property type="match status" value="1"/>
</dbReference>
<dbReference type="Proteomes" id="UP000676409">
    <property type="component" value="Chromosome"/>
</dbReference>
<protein>
    <submittedName>
        <fullName evidence="10">Thioredoxin family protein</fullName>
    </submittedName>
</protein>
<dbReference type="KEGG" id="caul:KCG34_12860"/>
<evidence type="ECO:0000313" key="11">
    <source>
        <dbReference type="Proteomes" id="UP000676409"/>
    </source>
</evidence>
<dbReference type="InterPro" id="IPR003834">
    <property type="entry name" value="Cyt_c_assmbl_TM_dom"/>
</dbReference>
<evidence type="ECO:0000256" key="1">
    <source>
        <dbReference type="ARBA" id="ARBA00004651"/>
    </source>
</evidence>
<dbReference type="RefSeq" id="WP_211936050.1">
    <property type="nucleotide sequence ID" value="NZ_CP073078.1"/>
</dbReference>
<feature type="transmembrane region" description="Helical" evidence="7">
    <location>
        <begin position="538"/>
        <end position="557"/>
    </location>
</feature>
<evidence type="ECO:0000256" key="7">
    <source>
        <dbReference type="SAM" id="Phobius"/>
    </source>
</evidence>
<dbReference type="InterPro" id="IPR035671">
    <property type="entry name" value="DsbD_gamma"/>
</dbReference>
<feature type="transmembrane region" description="Helical" evidence="7">
    <location>
        <begin position="358"/>
        <end position="378"/>
    </location>
</feature>
<keyword evidence="4" id="KW-0201">Cytochrome c-type biogenesis</keyword>
<evidence type="ECO:0000259" key="9">
    <source>
        <dbReference type="PROSITE" id="PS51352"/>
    </source>
</evidence>